<sequence length="264" mass="30012">MSVNPFRRTTSANHCDAENVTPHSISKYADPIIKVPVLLQEVSIQIPMHAEIEFPEGEAVLEIKTIKKRTYLTQCRLLNRAVHKGQCPSDYKAKLFISGFVRKNIQYAANPVVDAAGEILSQLRSLTVEVPFDCVAEIDGFMNLPVGPYTDFRDEFGYLISQQLPNGRDFARKDRLDGTDLSQFHQTSTEYFNELPYCELVRADIIEFDESLNRNPFANDNEFVVGEGTFTRLSEKMVLDLRLKVLQLQQVRVNSLGVYDQEGE</sequence>
<dbReference type="AlphaFoldDB" id="A0A0C2SGN7"/>
<dbReference type="InterPro" id="IPR054845">
    <property type="entry name" value="Exosporium_prot_C"/>
</dbReference>
<organism evidence="2 3">
    <name type="scientific">Jeotgalibacillus campisalis</name>
    <dbReference type="NCBI Taxonomy" id="220754"/>
    <lineage>
        <taxon>Bacteria</taxon>
        <taxon>Bacillati</taxon>
        <taxon>Bacillota</taxon>
        <taxon>Bacilli</taxon>
        <taxon>Bacillales</taxon>
        <taxon>Caryophanaceae</taxon>
        <taxon>Jeotgalibacillus</taxon>
    </lineage>
</organism>
<reference evidence="2 3" key="1">
    <citation type="submission" date="2015-01" db="EMBL/GenBank/DDBJ databases">
        <title>Jeotgalibacillus campisalis genome sequencing.</title>
        <authorList>
            <person name="Goh K.M."/>
            <person name="Chan K.-G."/>
            <person name="Yaakop A.S."/>
            <person name="Ee R."/>
            <person name="Gan H.M."/>
            <person name="Chan C.S."/>
        </authorList>
    </citation>
    <scope>NUCLEOTIDE SEQUENCE [LARGE SCALE GENOMIC DNA]</scope>
    <source>
        <strain evidence="2 3">SF-57</strain>
    </source>
</reference>
<dbReference type="RefSeq" id="WP_041054127.1">
    <property type="nucleotide sequence ID" value="NZ_JXRR01000001.1"/>
</dbReference>
<name>A0A0C2SGN7_9BACL</name>
<evidence type="ECO:0000259" key="1">
    <source>
        <dbReference type="Pfam" id="PF25250"/>
    </source>
</evidence>
<feature type="domain" description="DUF7852" evidence="1">
    <location>
        <begin position="33"/>
        <end position="110"/>
    </location>
</feature>
<dbReference type="NCBIfam" id="NF045794">
    <property type="entry name" value="CsxC_fam"/>
    <property type="match status" value="1"/>
</dbReference>
<evidence type="ECO:0000313" key="3">
    <source>
        <dbReference type="Proteomes" id="UP000031972"/>
    </source>
</evidence>
<dbReference type="EMBL" id="JXRR01000001">
    <property type="protein sequence ID" value="KIL53089.1"/>
    <property type="molecule type" value="Genomic_DNA"/>
</dbReference>
<keyword evidence="3" id="KW-1185">Reference proteome</keyword>
<comment type="caution">
    <text evidence="2">The sequence shown here is derived from an EMBL/GenBank/DDBJ whole genome shotgun (WGS) entry which is preliminary data.</text>
</comment>
<gene>
    <name evidence="2" type="ORF">KR50_04180</name>
</gene>
<protein>
    <recommendedName>
        <fullName evidence="1">DUF7852 domain-containing protein</fullName>
    </recommendedName>
</protein>
<dbReference type="Proteomes" id="UP000031972">
    <property type="component" value="Unassembled WGS sequence"/>
</dbReference>
<dbReference type="InterPro" id="IPR057174">
    <property type="entry name" value="DUF7852"/>
</dbReference>
<proteinExistence type="predicted"/>
<evidence type="ECO:0000313" key="2">
    <source>
        <dbReference type="EMBL" id="KIL53089.1"/>
    </source>
</evidence>
<dbReference type="PATRIC" id="fig|220754.4.peg.428"/>
<accession>A0A0C2SGN7</accession>
<dbReference type="OrthoDB" id="2381017at2"/>
<dbReference type="Pfam" id="PF25250">
    <property type="entry name" value="DUF7852"/>
    <property type="match status" value="1"/>
</dbReference>